<dbReference type="AlphaFoldDB" id="A0A1B6G760"/>
<name>A0A1B6G760_9HEMI</name>
<feature type="non-terminal residue" evidence="1">
    <location>
        <position position="1"/>
    </location>
</feature>
<reference evidence="1" key="1">
    <citation type="submission" date="2015-11" db="EMBL/GenBank/DDBJ databases">
        <title>De novo transcriptome assembly of four potential Pierce s Disease insect vectors from Arizona vineyards.</title>
        <authorList>
            <person name="Tassone E.E."/>
        </authorList>
    </citation>
    <scope>NUCLEOTIDE SEQUENCE</scope>
</reference>
<gene>
    <name evidence="1" type="ORF">g.15249</name>
</gene>
<evidence type="ECO:0000313" key="1">
    <source>
        <dbReference type="EMBL" id="JAS58270.1"/>
    </source>
</evidence>
<protein>
    <submittedName>
        <fullName evidence="1">Uncharacterized protein</fullName>
    </submittedName>
</protein>
<dbReference type="SUPFAM" id="SSF47473">
    <property type="entry name" value="EF-hand"/>
    <property type="match status" value="1"/>
</dbReference>
<dbReference type="InterPro" id="IPR011992">
    <property type="entry name" value="EF-hand-dom_pair"/>
</dbReference>
<organism evidence="1">
    <name type="scientific">Cuerna arida</name>
    <dbReference type="NCBI Taxonomy" id="1464854"/>
    <lineage>
        <taxon>Eukaryota</taxon>
        <taxon>Metazoa</taxon>
        <taxon>Ecdysozoa</taxon>
        <taxon>Arthropoda</taxon>
        <taxon>Hexapoda</taxon>
        <taxon>Insecta</taxon>
        <taxon>Pterygota</taxon>
        <taxon>Neoptera</taxon>
        <taxon>Paraneoptera</taxon>
        <taxon>Hemiptera</taxon>
        <taxon>Auchenorrhyncha</taxon>
        <taxon>Membracoidea</taxon>
        <taxon>Cicadellidae</taxon>
        <taxon>Cicadellinae</taxon>
        <taxon>Proconiini</taxon>
        <taxon>Cuerna</taxon>
    </lineage>
</organism>
<sequence>FCFTILGQNFKFTVSMEMCQGSCPFSLGKDIKDKDEDGDPLKDLEGTFTAQAEDGKMTAAAVKKWLSKAGVAEEKELQTTLDKLGTTLTFQQFQDILKQFSTDKKLRLKEVVEKLQKEKPKK</sequence>
<dbReference type="EMBL" id="GECZ01011499">
    <property type="protein sequence ID" value="JAS58270.1"/>
    <property type="molecule type" value="Transcribed_RNA"/>
</dbReference>
<proteinExistence type="predicted"/>
<accession>A0A1B6G760</accession>